<comment type="subcellular location">
    <subcellularLocation>
        <location evidence="2">Cell projection</location>
    </subcellularLocation>
    <subcellularLocation>
        <location evidence="1">Membrane</location>
        <topology evidence="1">Multi-pass membrane protein</topology>
    </subcellularLocation>
</comment>
<reference evidence="14" key="1">
    <citation type="submission" date="2003-08" db="EMBL/GenBank/DDBJ databases">
        <authorList>
            <person name="Birren B."/>
            <person name="Nusbaum C."/>
            <person name="Abebe A."/>
            <person name="Abouelleil A."/>
            <person name="Adekoya E."/>
            <person name="Ait-zahra M."/>
            <person name="Allen N."/>
            <person name="Allen T."/>
            <person name="An P."/>
            <person name="Anderson M."/>
            <person name="Anderson S."/>
            <person name="Arachchi H."/>
            <person name="Armbruster J."/>
            <person name="Bachantsang P."/>
            <person name="Baldwin J."/>
            <person name="Barry A."/>
            <person name="Bayul T."/>
            <person name="Blitshsteyn B."/>
            <person name="Bloom T."/>
            <person name="Blye J."/>
            <person name="Boguslavskiy L."/>
            <person name="Borowsky M."/>
            <person name="Boukhgalter B."/>
            <person name="Brunache A."/>
            <person name="Butler J."/>
            <person name="Calixte N."/>
            <person name="Calvo S."/>
            <person name="Camarata J."/>
            <person name="Campo K."/>
            <person name="Chang J."/>
            <person name="Cheshatsang Y."/>
            <person name="Citroen M."/>
            <person name="Collymore A."/>
            <person name="Considine T."/>
            <person name="Cook A."/>
            <person name="Cooke P."/>
            <person name="Corum B."/>
            <person name="Cuomo C."/>
            <person name="David R."/>
            <person name="Dawoe T."/>
            <person name="Degray S."/>
            <person name="Dodge S."/>
            <person name="Dooley K."/>
            <person name="Dorje P."/>
            <person name="Dorjee K."/>
            <person name="Dorris L."/>
            <person name="Duffey N."/>
            <person name="Dupes A."/>
            <person name="Elkins T."/>
            <person name="Engels R."/>
            <person name="Erickson J."/>
            <person name="Farina A."/>
            <person name="Faro S."/>
            <person name="Ferreira P."/>
            <person name="Fischer H."/>
            <person name="Fitzgerald M."/>
            <person name="Foley K."/>
            <person name="Gage D."/>
            <person name="Galagan J."/>
            <person name="Gearin G."/>
            <person name="Gnerre S."/>
            <person name="Gnirke A."/>
            <person name="Goyette A."/>
            <person name="Graham J."/>
            <person name="Grandbois E."/>
            <person name="Gyaltsen K."/>
            <person name="Hafez N."/>
            <person name="Hagopian D."/>
            <person name="Hagos B."/>
            <person name="Hall J."/>
            <person name="Hatcher B."/>
            <person name="Heller A."/>
            <person name="Higgins H."/>
            <person name="Honan T."/>
            <person name="Horn A."/>
            <person name="Houde N."/>
            <person name="Hughes L."/>
            <person name="Hulme W."/>
            <person name="Husby E."/>
            <person name="Iliev I."/>
            <person name="Jaffe D."/>
            <person name="Jones C."/>
            <person name="Kamal M."/>
            <person name="Kamat A."/>
            <person name="Kamvysselis M."/>
            <person name="Karlsson E."/>
            <person name="Kells C."/>
            <person name="Kieu A."/>
            <person name="Kisner P."/>
            <person name="Kodira C."/>
            <person name="Kulbokas E."/>
            <person name="Labutti K."/>
            <person name="Lama D."/>
            <person name="Landers T."/>
            <person name="Leger J."/>
            <person name="Levine S."/>
            <person name="Lewis D."/>
            <person name="Lewis T."/>
            <person name="Lindblad-toh K."/>
            <person name="Liu X."/>
            <person name="Lokyitsang T."/>
            <person name="Lokyitsang Y."/>
            <person name="Lucien O."/>
            <person name="Lui A."/>
            <person name="Ma L.J."/>
            <person name="Mabbitt R."/>
            <person name="Macdonald J."/>
            <person name="Maclean C."/>
            <person name="Major J."/>
            <person name="Manning J."/>
            <person name="Marabella R."/>
            <person name="Maru K."/>
            <person name="Matthews C."/>
            <person name="Mauceli E."/>
            <person name="Mccarthy M."/>
            <person name="Mcdonough S."/>
            <person name="Mcghee T."/>
            <person name="Meldrim J."/>
            <person name="Meneus L."/>
            <person name="Mesirov J."/>
            <person name="Mihalev A."/>
            <person name="Mihova T."/>
            <person name="Mikkelsen T."/>
            <person name="Mlenga V."/>
            <person name="Moru K."/>
            <person name="Mozes J."/>
            <person name="Mulrain L."/>
            <person name="Munson G."/>
            <person name="Naylor J."/>
            <person name="Newes C."/>
            <person name="Nguyen C."/>
            <person name="Nguyen N."/>
            <person name="Nguyen T."/>
            <person name="Nicol R."/>
            <person name="Nielsen C."/>
            <person name="Nizzari M."/>
            <person name="Norbu C."/>
            <person name="Norbu N."/>
            <person name="O'donnell P."/>
            <person name="Okoawo O."/>
            <person name="O'leary S."/>
            <person name="Omotosho B."/>
            <person name="O'neill K."/>
            <person name="Osman S."/>
            <person name="Parker S."/>
            <person name="Perrin D."/>
            <person name="Phunkhang P."/>
            <person name="Piqani B."/>
            <person name="Purcell S."/>
            <person name="Rachupka T."/>
            <person name="Ramasamy U."/>
            <person name="Rameau R."/>
            <person name="Ray V."/>
            <person name="Raymond C."/>
            <person name="Retta R."/>
            <person name="Richardson S."/>
            <person name="Rise C."/>
            <person name="Rodriguez J."/>
            <person name="Rogers J."/>
            <person name="Rogov P."/>
            <person name="Rutman M."/>
            <person name="Schupbach R."/>
            <person name="Seaman C."/>
            <person name="Settipalli S."/>
            <person name="Sharpe T."/>
            <person name="Sheridan J."/>
            <person name="Sherpa N."/>
            <person name="Shi J."/>
            <person name="Smirnov S."/>
            <person name="Smith C."/>
            <person name="Sougnez C."/>
            <person name="Spencer B."/>
            <person name="Stalker J."/>
            <person name="Stange-thomann N."/>
            <person name="Stavropoulos S."/>
            <person name="Stetson K."/>
            <person name="Stone C."/>
            <person name="Stone S."/>
            <person name="Stubbs M."/>
            <person name="Talamas J."/>
            <person name="Tchuinga P."/>
            <person name="Tenzing P."/>
            <person name="Tesfaye S."/>
            <person name="Theodore J."/>
            <person name="Thoulutsang Y."/>
            <person name="Topham K."/>
            <person name="Towey S."/>
            <person name="Tsamla T."/>
            <person name="Tsomo N."/>
            <person name="Vallee D."/>
            <person name="Vassiliev H."/>
            <person name="Venkataraman V."/>
            <person name="Vinson J."/>
            <person name="Vo A."/>
            <person name="Wade C."/>
            <person name="Wang S."/>
            <person name="Wangchuk T."/>
            <person name="Wangdi T."/>
            <person name="Whittaker C."/>
            <person name="Wilkinson J."/>
            <person name="Wu Y."/>
            <person name="Wyman D."/>
            <person name="Yadav S."/>
            <person name="Yang S."/>
            <person name="Yang X."/>
            <person name="Yeager S."/>
            <person name="Yee E."/>
            <person name="Young G."/>
            <person name="Zainoun J."/>
            <person name="Zembeck L."/>
            <person name="Zimmer A."/>
            <person name="Zody M."/>
            <person name="Lander E."/>
        </authorList>
    </citation>
    <scope>NUCLEOTIDE SEQUENCE [LARGE SCALE GENOMIC DNA]</scope>
</reference>
<dbReference type="InterPro" id="IPR016130">
    <property type="entry name" value="Tyr_Pase_AS"/>
</dbReference>
<reference evidence="13" key="3">
    <citation type="submission" date="2025-09" db="UniProtKB">
        <authorList>
            <consortium name="Ensembl"/>
        </authorList>
    </citation>
    <scope>IDENTIFICATION</scope>
</reference>
<dbReference type="GO" id="GO:0042995">
    <property type="term" value="C:cell projection"/>
    <property type="evidence" value="ECO:0007669"/>
    <property type="project" value="UniProtKB-SubCell"/>
</dbReference>
<dbReference type="InterPro" id="IPR029021">
    <property type="entry name" value="Prot-tyrosine_phosphatase-like"/>
</dbReference>
<dbReference type="GO" id="GO:0016314">
    <property type="term" value="F:phosphatidylinositol-3,4,5-trisphosphate 3-phosphatase activity"/>
    <property type="evidence" value="ECO:0007669"/>
    <property type="project" value="TreeGrafter"/>
</dbReference>
<dbReference type="InterPro" id="IPR003595">
    <property type="entry name" value="Tyr_Pase_cat"/>
</dbReference>
<evidence type="ECO:0000256" key="3">
    <source>
        <dbReference type="ARBA" id="ARBA00007881"/>
    </source>
</evidence>
<dbReference type="PROSITE" id="PS50056">
    <property type="entry name" value="TYR_PHOSPHATASE_2"/>
    <property type="match status" value="1"/>
</dbReference>
<keyword evidence="4 9" id="KW-0812">Transmembrane</keyword>
<dbReference type="Pfam" id="PF22785">
    <property type="entry name" value="Tc-R-P"/>
    <property type="match status" value="1"/>
</dbReference>
<organism evidence="13 14">
    <name type="scientific">Ciona savignyi</name>
    <name type="common">Pacific transparent sea squirt</name>
    <dbReference type="NCBI Taxonomy" id="51511"/>
    <lineage>
        <taxon>Eukaryota</taxon>
        <taxon>Metazoa</taxon>
        <taxon>Chordata</taxon>
        <taxon>Tunicata</taxon>
        <taxon>Ascidiacea</taxon>
        <taxon>Phlebobranchia</taxon>
        <taxon>Cionidae</taxon>
        <taxon>Ciona</taxon>
    </lineage>
</organism>
<dbReference type="Gene3D" id="2.60.40.1110">
    <property type="match status" value="1"/>
</dbReference>
<dbReference type="FunFam" id="2.60.40.1110:FF:000004">
    <property type="entry name" value="Voltage-sensor containing phosphatase"/>
    <property type="match status" value="1"/>
</dbReference>
<dbReference type="GeneTree" id="ENSGT00940000154335"/>
<evidence type="ECO:0000313" key="14">
    <source>
        <dbReference type="Proteomes" id="UP000007875"/>
    </source>
</evidence>
<evidence type="ECO:0000256" key="4">
    <source>
        <dbReference type="ARBA" id="ARBA00022692"/>
    </source>
</evidence>
<dbReference type="PANTHER" id="PTHR12305">
    <property type="entry name" value="PHOSPHATASE WITH HOMOLOGY TO TENSIN"/>
    <property type="match status" value="1"/>
</dbReference>
<name>H2YDZ5_CIOSA</name>
<dbReference type="Pfam" id="PF00520">
    <property type="entry name" value="Ion_trans"/>
    <property type="match status" value="1"/>
</dbReference>
<evidence type="ECO:0000259" key="11">
    <source>
        <dbReference type="PROSITE" id="PS51181"/>
    </source>
</evidence>
<reference evidence="13" key="2">
    <citation type="submission" date="2025-08" db="UniProtKB">
        <authorList>
            <consortium name="Ensembl"/>
        </authorList>
    </citation>
    <scope>IDENTIFICATION</scope>
</reference>
<proteinExistence type="inferred from homology"/>
<dbReference type="InterPro" id="IPR005821">
    <property type="entry name" value="Ion_trans_dom"/>
</dbReference>
<evidence type="ECO:0000256" key="2">
    <source>
        <dbReference type="ARBA" id="ARBA00004316"/>
    </source>
</evidence>
<dbReference type="GO" id="GO:0005216">
    <property type="term" value="F:monoatomic ion channel activity"/>
    <property type="evidence" value="ECO:0007669"/>
    <property type="project" value="InterPro"/>
</dbReference>
<feature type="transmembrane region" description="Helical" evidence="9">
    <location>
        <begin position="88"/>
        <end position="107"/>
    </location>
</feature>
<evidence type="ECO:0000313" key="13">
    <source>
        <dbReference type="Ensembl" id="ENSCSAVP00000003543.1"/>
    </source>
</evidence>
<keyword evidence="8" id="KW-0966">Cell projection</keyword>
<evidence type="ECO:0000256" key="7">
    <source>
        <dbReference type="ARBA" id="ARBA00023136"/>
    </source>
</evidence>
<evidence type="ECO:0000256" key="9">
    <source>
        <dbReference type="SAM" id="Phobius"/>
    </source>
</evidence>
<evidence type="ECO:0000259" key="12">
    <source>
        <dbReference type="PROSITE" id="PS51182"/>
    </source>
</evidence>
<dbReference type="InterPro" id="IPR014020">
    <property type="entry name" value="Tensin_C2-dom"/>
</dbReference>
<dbReference type="SMART" id="SM01326">
    <property type="entry name" value="PTEN_C2"/>
    <property type="match status" value="1"/>
</dbReference>
<dbReference type="Ensembl" id="ENSCSAVT00000003598.1">
    <property type="protein sequence ID" value="ENSCSAVP00000003543.1"/>
    <property type="gene ID" value="ENSCSAVG00000002107.1"/>
</dbReference>
<dbReference type="Gene3D" id="1.20.120.350">
    <property type="entry name" value="Voltage-gated potassium channels. Chain C"/>
    <property type="match status" value="1"/>
</dbReference>
<dbReference type="PROSITE" id="PS00383">
    <property type="entry name" value="TYR_PHOSPHATASE_1"/>
    <property type="match status" value="1"/>
</dbReference>
<dbReference type="PROSITE" id="PS51181">
    <property type="entry name" value="PPASE_TENSIN"/>
    <property type="match status" value="1"/>
</dbReference>
<dbReference type="GO" id="GO:0016020">
    <property type="term" value="C:membrane"/>
    <property type="evidence" value="ECO:0007669"/>
    <property type="project" value="UniProtKB-SubCell"/>
</dbReference>
<dbReference type="Pfam" id="PF10409">
    <property type="entry name" value="PTEN_C2"/>
    <property type="match status" value="1"/>
</dbReference>
<dbReference type="Gene3D" id="3.90.190.10">
    <property type="entry name" value="Protein tyrosine phosphatase superfamily"/>
    <property type="match status" value="1"/>
</dbReference>
<evidence type="ECO:0000256" key="5">
    <source>
        <dbReference type="ARBA" id="ARBA00022801"/>
    </source>
</evidence>
<dbReference type="AlphaFoldDB" id="H2YDZ5"/>
<dbReference type="InterPro" id="IPR051281">
    <property type="entry name" value="Dual-spec_lipid-protein_phosph"/>
</dbReference>
<evidence type="ECO:0000256" key="6">
    <source>
        <dbReference type="ARBA" id="ARBA00022989"/>
    </source>
</evidence>
<sequence length="476" mass="54859">SSSSRIQFRVRHVIDHLGMRVIGVILILLDIILMIIDLSLPGKSESSQMFYDGIALALSCYFMFDLLLRIFAYGQVLPKIYFTNPWEVVDGLIVVITFVVTIFYTVLDEIVQETGADALMCSRLVALARLIRLVRLGRILYMHKQAKASSRKMISQNKRRYTKDGFDLDLTYVTDHVIAMSFPSSGRQSLFRNPIDEVSRFFKTKYPDKFRIYNLCSERGYDESKFDNRVYRVMIDDHNVPTLVDLLKFIDDAKAWLNSDADNVVAIHCKGGKGRTGTMVCSLLLEEGKFDTSKEALSYFGSRRTDFEVGDVFQGVETASQIRYVGYFEKIKKQYGSHLPPAKKMKISNVTITSILGRIFFVSCLEEILFIAIKTILSIQRYMNIVLLHYFAQDYVTCQVMNCPVLTGDIKVRFTSTSKTLPRGYDNCPFYFWFNTSLVEGDQMTLKREELDNPHKNKTWDIYRENFSVKLLFSDK</sequence>
<dbReference type="InterPro" id="IPR045102">
    <property type="entry name" value="PTP_VSP_TPTE"/>
</dbReference>
<keyword evidence="7 9" id="KW-0472">Membrane</keyword>
<feature type="domain" description="Phosphatase tensin-type" evidence="11">
    <location>
        <begin position="159"/>
        <end position="335"/>
    </location>
</feature>
<feature type="transmembrane region" description="Helical" evidence="9">
    <location>
        <begin position="21"/>
        <end position="42"/>
    </location>
</feature>
<accession>H2YDZ5</accession>
<dbReference type="PROSITE" id="PS51182">
    <property type="entry name" value="C2_TENSIN"/>
    <property type="match status" value="1"/>
</dbReference>
<protein>
    <submittedName>
        <fullName evidence="13">Uncharacterized protein</fullName>
    </submittedName>
</protein>
<dbReference type="GO" id="GO:0005829">
    <property type="term" value="C:cytosol"/>
    <property type="evidence" value="ECO:0007669"/>
    <property type="project" value="TreeGrafter"/>
</dbReference>
<dbReference type="SUPFAM" id="SSF49562">
    <property type="entry name" value="C2 domain (Calcium/lipid-binding domain, CaLB)"/>
    <property type="match status" value="1"/>
</dbReference>
<keyword evidence="14" id="KW-1185">Reference proteome</keyword>
<dbReference type="InterPro" id="IPR027359">
    <property type="entry name" value="Volt_channel_dom_sf"/>
</dbReference>
<dbReference type="SUPFAM" id="SSF52799">
    <property type="entry name" value="(Phosphotyrosine protein) phosphatases II"/>
    <property type="match status" value="1"/>
</dbReference>
<feature type="transmembrane region" description="Helical" evidence="9">
    <location>
        <begin position="54"/>
        <end position="76"/>
    </location>
</feature>
<dbReference type="InterPro" id="IPR029023">
    <property type="entry name" value="Tensin_phosphatase"/>
</dbReference>
<evidence type="ECO:0000256" key="1">
    <source>
        <dbReference type="ARBA" id="ARBA00004141"/>
    </source>
</evidence>
<keyword evidence="5" id="KW-0378">Hydrolase</keyword>
<dbReference type="InterPro" id="IPR000387">
    <property type="entry name" value="Tyr_Pase_dom"/>
</dbReference>
<dbReference type="Proteomes" id="UP000007875">
    <property type="component" value="Unassembled WGS sequence"/>
</dbReference>
<evidence type="ECO:0000256" key="8">
    <source>
        <dbReference type="ARBA" id="ARBA00023273"/>
    </source>
</evidence>
<feature type="domain" description="C2 tensin-type" evidence="12">
    <location>
        <begin position="337"/>
        <end position="476"/>
    </location>
</feature>
<dbReference type="InterPro" id="IPR035892">
    <property type="entry name" value="C2_domain_sf"/>
</dbReference>
<dbReference type="PANTHER" id="PTHR12305:SF60">
    <property type="entry name" value="PHOSPHATIDYLINOSITOL 3,4,5-TRISPHOSPHATE 3-PHOSPHATASE TPTE2-RELATED"/>
    <property type="match status" value="1"/>
</dbReference>
<keyword evidence="6 9" id="KW-1133">Transmembrane helix</keyword>
<dbReference type="CDD" id="cd14510">
    <property type="entry name" value="PTP_VSP_TPTE"/>
    <property type="match status" value="1"/>
</dbReference>
<feature type="domain" description="Tyrosine specific protein phosphatases" evidence="10">
    <location>
        <begin position="244"/>
        <end position="304"/>
    </location>
</feature>
<dbReference type="SMART" id="SM00404">
    <property type="entry name" value="PTPc_motif"/>
    <property type="match status" value="1"/>
</dbReference>
<dbReference type="SUPFAM" id="SSF81324">
    <property type="entry name" value="Voltage-gated potassium channels"/>
    <property type="match status" value="1"/>
</dbReference>
<evidence type="ECO:0000259" key="10">
    <source>
        <dbReference type="PROSITE" id="PS50056"/>
    </source>
</evidence>
<comment type="similarity">
    <text evidence="3">Belongs to the PTEN phosphatase protein family.</text>
</comment>